<dbReference type="EMBL" id="BMIA01000002">
    <property type="protein sequence ID" value="GGH36663.1"/>
    <property type="molecule type" value="Genomic_DNA"/>
</dbReference>
<gene>
    <name evidence="1" type="ORF">GCM10007423_29090</name>
</gene>
<protein>
    <submittedName>
        <fullName evidence="1">Uncharacterized protein</fullName>
    </submittedName>
</protein>
<keyword evidence="2" id="KW-1185">Reference proteome</keyword>
<sequence>MTLAQGYGLRIELFMPDRADSADFDNETEYDIEAMVLGYSKLTTKSNNKI</sequence>
<organism evidence="1 2">
    <name type="scientific">Dyadobacter endophyticus</name>
    <dbReference type="NCBI Taxonomy" id="1749036"/>
    <lineage>
        <taxon>Bacteria</taxon>
        <taxon>Pseudomonadati</taxon>
        <taxon>Bacteroidota</taxon>
        <taxon>Cytophagia</taxon>
        <taxon>Cytophagales</taxon>
        <taxon>Spirosomataceae</taxon>
        <taxon>Dyadobacter</taxon>
    </lineage>
</organism>
<name>A0ABQ1YU59_9BACT</name>
<reference evidence="2" key="1">
    <citation type="journal article" date="2019" name="Int. J. Syst. Evol. Microbiol.">
        <title>The Global Catalogue of Microorganisms (GCM) 10K type strain sequencing project: providing services to taxonomists for standard genome sequencing and annotation.</title>
        <authorList>
            <consortium name="The Broad Institute Genomics Platform"/>
            <consortium name="The Broad Institute Genome Sequencing Center for Infectious Disease"/>
            <person name="Wu L."/>
            <person name="Ma J."/>
        </authorList>
    </citation>
    <scope>NUCLEOTIDE SEQUENCE [LARGE SCALE GENOMIC DNA]</scope>
    <source>
        <strain evidence="2">CGMCC 1.15288</strain>
    </source>
</reference>
<comment type="caution">
    <text evidence="1">The sequence shown here is derived from an EMBL/GenBank/DDBJ whole genome shotgun (WGS) entry which is preliminary data.</text>
</comment>
<proteinExistence type="predicted"/>
<dbReference type="Proteomes" id="UP000600214">
    <property type="component" value="Unassembled WGS sequence"/>
</dbReference>
<evidence type="ECO:0000313" key="2">
    <source>
        <dbReference type="Proteomes" id="UP000600214"/>
    </source>
</evidence>
<accession>A0ABQ1YU59</accession>
<evidence type="ECO:0000313" key="1">
    <source>
        <dbReference type="EMBL" id="GGH36663.1"/>
    </source>
</evidence>